<evidence type="ECO:0000313" key="3">
    <source>
        <dbReference type="EMBL" id="KAF7317046.1"/>
    </source>
</evidence>
<evidence type="ECO:0000256" key="1">
    <source>
        <dbReference type="SAM" id="MobiDB-lite"/>
    </source>
</evidence>
<keyword evidence="2" id="KW-0472">Membrane</keyword>
<sequence>MSYAEVTSQYTPPNQAKPDPGLLNTSPPAASPNIDPTKKINIVPPGEPHRRKHNKLDETRAEGIYLWESAKHYLLRPGVAGGILGVVNLGLIGGAARAFYANPHYRRDTTILSTVAAGSLAILFAEGFAADAYRKTPAGQEEERRAREEGALIYRHAKEQVLRPGTLGGLVGVLNVAVLGTVGYFAYEHWDRSWDRRVVSAVSAGLAALSLGEGLLAEKYREQKH</sequence>
<accession>A0A8H6TGT2</accession>
<organism evidence="3 4">
    <name type="scientific">Mycena chlorophos</name>
    <name type="common">Agaric fungus</name>
    <name type="synonym">Agaricus chlorophos</name>
    <dbReference type="NCBI Taxonomy" id="658473"/>
    <lineage>
        <taxon>Eukaryota</taxon>
        <taxon>Fungi</taxon>
        <taxon>Dikarya</taxon>
        <taxon>Basidiomycota</taxon>
        <taxon>Agaricomycotina</taxon>
        <taxon>Agaricomycetes</taxon>
        <taxon>Agaricomycetidae</taxon>
        <taxon>Agaricales</taxon>
        <taxon>Marasmiineae</taxon>
        <taxon>Mycenaceae</taxon>
        <taxon>Mycena</taxon>
    </lineage>
</organism>
<feature type="region of interest" description="Disordered" evidence="1">
    <location>
        <begin position="1"/>
        <end position="54"/>
    </location>
</feature>
<evidence type="ECO:0000313" key="4">
    <source>
        <dbReference type="Proteomes" id="UP000613580"/>
    </source>
</evidence>
<feature type="compositionally biased region" description="Polar residues" evidence="1">
    <location>
        <begin position="1"/>
        <end position="14"/>
    </location>
</feature>
<evidence type="ECO:0000256" key="2">
    <source>
        <dbReference type="SAM" id="Phobius"/>
    </source>
</evidence>
<keyword evidence="2" id="KW-1133">Transmembrane helix</keyword>
<dbReference type="EMBL" id="JACAZE010000005">
    <property type="protein sequence ID" value="KAF7317046.1"/>
    <property type="molecule type" value="Genomic_DNA"/>
</dbReference>
<feature type="transmembrane region" description="Helical" evidence="2">
    <location>
        <begin position="165"/>
        <end position="186"/>
    </location>
</feature>
<keyword evidence="4" id="KW-1185">Reference proteome</keyword>
<gene>
    <name evidence="3" type="ORF">HMN09_00439200</name>
</gene>
<feature type="transmembrane region" description="Helical" evidence="2">
    <location>
        <begin position="198"/>
        <end position="217"/>
    </location>
</feature>
<reference evidence="3" key="1">
    <citation type="submission" date="2020-05" db="EMBL/GenBank/DDBJ databases">
        <title>Mycena genomes resolve the evolution of fungal bioluminescence.</title>
        <authorList>
            <person name="Tsai I.J."/>
        </authorList>
    </citation>
    <scope>NUCLEOTIDE SEQUENCE</scope>
    <source>
        <strain evidence="3">110903Hualien_Pintung</strain>
    </source>
</reference>
<proteinExistence type="predicted"/>
<protein>
    <submittedName>
        <fullName evidence="3">Uncharacterized protein</fullName>
    </submittedName>
</protein>
<comment type="caution">
    <text evidence="3">The sequence shown here is derived from an EMBL/GenBank/DDBJ whole genome shotgun (WGS) entry which is preliminary data.</text>
</comment>
<feature type="transmembrane region" description="Helical" evidence="2">
    <location>
        <begin position="111"/>
        <end position="130"/>
    </location>
</feature>
<name>A0A8H6TGT2_MYCCL</name>
<dbReference type="AlphaFoldDB" id="A0A8H6TGT2"/>
<dbReference type="Proteomes" id="UP000613580">
    <property type="component" value="Unassembled WGS sequence"/>
</dbReference>
<dbReference type="OrthoDB" id="2553651at2759"/>
<feature type="transmembrane region" description="Helical" evidence="2">
    <location>
        <begin position="79"/>
        <end position="99"/>
    </location>
</feature>
<keyword evidence="2" id="KW-0812">Transmembrane</keyword>